<proteinExistence type="inferred from homology"/>
<accession>A0A249DXY8</accession>
<reference evidence="10 11" key="2">
    <citation type="submission" date="2017-09" db="EMBL/GenBank/DDBJ databases">
        <title>The genome of whitefly Bemisia tabaci, a global crop pest, provides novel insights into virus transmission, host adaptation and insecticide resistance.</title>
        <authorList>
            <person name="Kaur N."/>
            <person name="Kliot A."/>
            <person name="Pinheiro P.V."/>
            <person name="Luan J."/>
            <person name="Zheng Y."/>
            <person name="Liu W."/>
            <person name="Sun H."/>
            <person name="Yang X."/>
            <person name="Xu Y."/>
            <person name="Luo Y."/>
            <person name="Kruse A."/>
            <person name="Fisher T.W."/>
            <person name="Nelson D.R."/>
            <person name="Elimelech M."/>
            <person name="MacCoss M."/>
            <person name="Johnson R."/>
            <person name="Cohen E."/>
            <person name="Hunter W.B."/>
            <person name="Brown J.K."/>
            <person name="Jander G."/>
            <person name="Cilia M."/>
            <person name="Douglas A.E."/>
            <person name="Ghanim M."/>
            <person name="Simmons A.M."/>
            <person name="Wintermantel W.M."/>
            <person name="Ling K.-S."/>
            <person name="Fei Z."/>
        </authorList>
    </citation>
    <scope>NUCLEOTIDE SEQUENCE [LARGE SCALE GENOMIC DNA]</scope>
    <source>
        <strain evidence="10 11">MEAM1</strain>
    </source>
</reference>
<evidence type="ECO:0000259" key="8">
    <source>
        <dbReference type="Pfam" id="PF05957"/>
    </source>
</evidence>
<reference evidence="11" key="1">
    <citation type="submission" date="2016-06" db="EMBL/GenBank/DDBJ databases">
        <authorList>
            <person name="Chen W."/>
            <person name="Hasegawa D.K."/>
        </authorList>
    </citation>
    <scope>NUCLEOTIDE SEQUENCE [LARGE SCALE GENOMIC DNA]</scope>
    <source>
        <strain evidence="11">MEAM1</strain>
    </source>
</reference>
<comment type="subcellular location">
    <subcellularLocation>
        <location evidence="1">Cell inner membrane</location>
        <topology evidence="1">Single-pass membrane protein</topology>
    </subcellularLocation>
</comment>
<keyword evidence="3" id="KW-1003">Cell membrane</keyword>
<gene>
    <name evidence="10" type="ORF">BA171_02085</name>
</gene>
<dbReference type="PANTHER" id="PTHR35893:SF3">
    <property type="entry name" value="INNER MEMBRANE PROTEIN"/>
    <property type="match status" value="1"/>
</dbReference>
<organism evidence="10 11">
    <name type="scientific">Candidatus Hamiltonella defensa</name>
    <name type="common">Bemisia tabaci</name>
    <dbReference type="NCBI Taxonomy" id="672795"/>
    <lineage>
        <taxon>Bacteria</taxon>
        <taxon>Pseudomonadati</taxon>
        <taxon>Pseudomonadota</taxon>
        <taxon>Gammaproteobacteria</taxon>
        <taxon>Enterobacterales</taxon>
        <taxon>Enterobacteriaceae</taxon>
        <taxon>aphid secondary symbionts</taxon>
        <taxon>Candidatus Williamhamiltonella</taxon>
    </lineage>
</organism>
<dbReference type="GO" id="GO:0043022">
    <property type="term" value="F:ribosome binding"/>
    <property type="evidence" value="ECO:0007669"/>
    <property type="project" value="InterPro"/>
</dbReference>
<dbReference type="OrthoDB" id="6415127at2"/>
<dbReference type="GO" id="GO:0005886">
    <property type="term" value="C:plasma membrane"/>
    <property type="evidence" value="ECO:0007669"/>
    <property type="project" value="UniProtKB-SubCell"/>
</dbReference>
<dbReference type="InterPro" id="IPR010279">
    <property type="entry name" value="YqjD/ElaB"/>
</dbReference>
<dbReference type="InterPro" id="IPR043605">
    <property type="entry name" value="DUF883_C"/>
</dbReference>
<dbReference type="Proteomes" id="UP000216438">
    <property type="component" value="Chromosome"/>
</dbReference>
<comment type="similarity">
    <text evidence="2">Belongs to the ElaB/YgaM/YqjD family.</text>
</comment>
<evidence type="ECO:0000256" key="1">
    <source>
        <dbReference type="ARBA" id="ARBA00004377"/>
    </source>
</evidence>
<keyword evidence="4" id="KW-0997">Cell inner membrane</keyword>
<evidence type="ECO:0000256" key="2">
    <source>
        <dbReference type="ARBA" id="ARBA00010423"/>
    </source>
</evidence>
<evidence type="ECO:0000256" key="4">
    <source>
        <dbReference type="ARBA" id="ARBA00022519"/>
    </source>
</evidence>
<name>A0A249DXY8_9ENTR</name>
<dbReference type="InterPro" id="IPR043604">
    <property type="entry name" value="DUF883_N"/>
</dbReference>
<dbReference type="RefSeq" id="WP_016857159.1">
    <property type="nucleotide sequence ID" value="NZ_CP016303.1"/>
</dbReference>
<protein>
    <submittedName>
        <fullName evidence="10">Uncharacterized protein</fullName>
    </submittedName>
</protein>
<dbReference type="Pfam" id="PF05957">
    <property type="entry name" value="DUF883"/>
    <property type="match status" value="1"/>
</dbReference>
<evidence type="ECO:0000259" key="9">
    <source>
        <dbReference type="Pfam" id="PF19029"/>
    </source>
</evidence>
<keyword evidence="6" id="KW-1133">Transmembrane helix</keyword>
<feature type="domain" description="DUF883" evidence="8">
    <location>
        <begin position="10"/>
        <end position="58"/>
    </location>
</feature>
<dbReference type="EMBL" id="CP016303">
    <property type="protein sequence ID" value="ASX25950.1"/>
    <property type="molecule type" value="Genomic_DNA"/>
</dbReference>
<evidence type="ECO:0000256" key="6">
    <source>
        <dbReference type="ARBA" id="ARBA00022989"/>
    </source>
</evidence>
<evidence type="ECO:0000313" key="11">
    <source>
        <dbReference type="Proteomes" id="UP000216438"/>
    </source>
</evidence>
<feature type="domain" description="DUF883" evidence="9">
    <location>
        <begin position="71"/>
        <end position="100"/>
    </location>
</feature>
<sequence>MSKNDTAENLRKELNTMANTLEEVLSSSDKPKAELQKMRSKAENILKSTRDQLSETGEKMVDKTRELKDKADTYVHDNPWTGVAIGAAAGLVLGVLLSRR</sequence>
<dbReference type="AlphaFoldDB" id="A0A249DXY8"/>
<keyword evidence="5" id="KW-0812">Transmembrane</keyword>
<evidence type="ECO:0000256" key="3">
    <source>
        <dbReference type="ARBA" id="ARBA00022475"/>
    </source>
</evidence>
<evidence type="ECO:0000313" key="10">
    <source>
        <dbReference type="EMBL" id="ASX25950.1"/>
    </source>
</evidence>
<evidence type="ECO:0000256" key="5">
    <source>
        <dbReference type="ARBA" id="ARBA00022692"/>
    </source>
</evidence>
<keyword evidence="7" id="KW-0472">Membrane</keyword>
<evidence type="ECO:0000256" key="7">
    <source>
        <dbReference type="ARBA" id="ARBA00023136"/>
    </source>
</evidence>
<dbReference type="Pfam" id="PF19029">
    <property type="entry name" value="DUF883_C"/>
    <property type="match status" value="1"/>
</dbReference>
<dbReference type="PANTHER" id="PTHR35893">
    <property type="entry name" value="INNER MEMBRANE PROTEIN-RELATED"/>
    <property type="match status" value="1"/>
</dbReference>